<dbReference type="Gene3D" id="3.90.220.20">
    <property type="entry name" value="DNA methylase specificity domains"/>
    <property type="match status" value="2"/>
</dbReference>
<evidence type="ECO:0000256" key="3">
    <source>
        <dbReference type="ARBA" id="ARBA00023125"/>
    </source>
</evidence>
<keyword evidence="2" id="KW-0680">Restriction system</keyword>
<dbReference type="PANTHER" id="PTHR30408:SF12">
    <property type="entry name" value="TYPE I RESTRICTION ENZYME MJAVIII SPECIFICITY SUBUNIT"/>
    <property type="match status" value="1"/>
</dbReference>
<dbReference type="Pfam" id="PF01420">
    <property type="entry name" value="Methylase_S"/>
    <property type="match status" value="2"/>
</dbReference>
<dbReference type="GO" id="GO:0009307">
    <property type="term" value="P:DNA restriction-modification system"/>
    <property type="evidence" value="ECO:0007669"/>
    <property type="project" value="UniProtKB-KW"/>
</dbReference>
<dbReference type="STRING" id="1434118.MSSAC_1342"/>
<evidence type="ECO:0000256" key="1">
    <source>
        <dbReference type="ARBA" id="ARBA00010923"/>
    </source>
</evidence>
<proteinExistence type="inferred from homology"/>
<dbReference type="Gene3D" id="1.10.287.1120">
    <property type="entry name" value="Bipartite methylase S protein"/>
    <property type="match status" value="1"/>
</dbReference>
<organism evidence="5 6">
    <name type="scientific">Methanosarcina siciliae C2J</name>
    <dbReference type="NCBI Taxonomy" id="1434118"/>
    <lineage>
        <taxon>Archaea</taxon>
        <taxon>Methanobacteriati</taxon>
        <taxon>Methanobacteriota</taxon>
        <taxon>Stenosarchaea group</taxon>
        <taxon>Methanomicrobia</taxon>
        <taxon>Methanosarcinales</taxon>
        <taxon>Methanosarcinaceae</taxon>
        <taxon>Methanosarcina</taxon>
    </lineage>
</organism>
<evidence type="ECO:0000313" key="5">
    <source>
        <dbReference type="EMBL" id="AKB35932.1"/>
    </source>
</evidence>
<dbReference type="InterPro" id="IPR044946">
    <property type="entry name" value="Restrct_endonuc_typeI_TRD_sf"/>
</dbReference>
<dbReference type="EC" id="3.1.21.3" evidence="5"/>
<protein>
    <submittedName>
        <fullName evidence="5">Type I restriction-modification system, specificity subunit S</fullName>
        <ecNumber evidence="5">3.1.21.3</ecNumber>
    </submittedName>
</protein>
<dbReference type="AlphaFoldDB" id="A0A0E3PM00"/>
<dbReference type="PANTHER" id="PTHR30408">
    <property type="entry name" value="TYPE-1 RESTRICTION ENZYME ECOKI SPECIFICITY PROTEIN"/>
    <property type="match status" value="1"/>
</dbReference>
<sequence>MENKNVEVPEGYKITELGIIPEEWSIGTLESIAEINPKTNTSSFEENTIVTFLPMQNVGENGKILKYETRKYSEVKKGYTCFAEKDVLFAKITPCMENGKGALATNLENKVGFGSTEYHVLRSKQNGSPEYTFYLTKWEKFRKEAEKYMTGSAGQRRVSKNVFFSYKIPIPPFPEQQKITSILSKVDEQIEHTERVIEKTEILKKGLMQKLLTKGIGHTKFKKTELGRIPEEWNVFKLSELLERKYILSHLDGNHGSKYPKAHEFVDSGVLYVSANAIIDGTVDISKAKYLALERAKQFTKGIAKSGDVLLAHNATVGPTALLETDQSYVILSTSLTYYRCNLQKVSNYFLKYYMESSLFQNQLGKIMKQTTRNQVPITMQRNLYFCLPSIEEQREIGNTLFCIEKQIMKNGDYLTRLQELKKGLMQDLLTGKVRVCV</sequence>
<reference evidence="5 6" key="1">
    <citation type="submission" date="2014-07" db="EMBL/GenBank/DDBJ databases">
        <title>Methanogenic archaea and the global carbon cycle.</title>
        <authorList>
            <person name="Henriksen J.R."/>
            <person name="Luke J."/>
            <person name="Reinhart S."/>
            <person name="Benedict M.N."/>
            <person name="Youngblut N.D."/>
            <person name="Metcalf M.E."/>
            <person name="Whitaker R.J."/>
            <person name="Metcalf W.W."/>
        </authorList>
    </citation>
    <scope>NUCLEOTIDE SEQUENCE [LARGE SCALE GENOMIC DNA]</scope>
    <source>
        <strain evidence="5 6">C2J</strain>
    </source>
</reference>
<dbReference type="GeneID" id="25419268"/>
<keyword evidence="5" id="KW-0378">Hydrolase</keyword>
<feature type="domain" description="Type I restriction modification DNA specificity" evidence="4">
    <location>
        <begin position="230"/>
        <end position="410"/>
    </location>
</feature>
<keyword evidence="3" id="KW-0238">DNA-binding</keyword>
<dbReference type="GO" id="GO:0003677">
    <property type="term" value="F:DNA binding"/>
    <property type="evidence" value="ECO:0007669"/>
    <property type="project" value="UniProtKB-KW"/>
</dbReference>
<dbReference type="PATRIC" id="fig|1434118.4.peg.1710"/>
<comment type="similarity">
    <text evidence="1">Belongs to the type-I restriction system S methylase family.</text>
</comment>
<name>A0A0E3PM00_9EURY</name>
<dbReference type="CDD" id="cd17260">
    <property type="entry name" value="RMtype1_S_EcoEI-TRD1-CR1_like"/>
    <property type="match status" value="1"/>
</dbReference>
<dbReference type="InterPro" id="IPR000055">
    <property type="entry name" value="Restrct_endonuc_typeI_TRD"/>
</dbReference>
<feature type="domain" description="Type I restriction modification DNA specificity" evidence="4">
    <location>
        <begin position="21"/>
        <end position="198"/>
    </location>
</feature>
<dbReference type="SUPFAM" id="SSF116734">
    <property type="entry name" value="DNA methylase specificity domain"/>
    <property type="match status" value="2"/>
</dbReference>
<dbReference type="RefSeq" id="WP_052727223.1">
    <property type="nucleotide sequence ID" value="NZ_CP009508.1"/>
</dbReference>
<gene>
    <name evidence="5" type="ORF">MSSAC_1342</name>
</gene>
<dbReference type="HOGENOM" id="CLU_021095_10_2_2"/>
<dbReference type="EMBL" id="CP009508">
    <property type="protein sequence ID" value="AKB35932.1"/>
    <property type="molecule type" value="Genomic_DNA"/>
</dbReference>
<dbReference type="KEGG" id="msj:MSSAC_1342"/>
<evidence type="ECO:0000256" key="2">
    <source>
        <dbReference type="ARBA" id="ARBA00022747"/>
    </source>
</evidence>
<accession>A0A0E3PM00</accession>
<dbReference type="REBASE" id="109099">
    <property type="entry name" value="S.MsiC2JORF1344P"/>
</dbReference>
<dbReference type="InterPro" id="IPR052021">
    <property type="entry name" value="Type-I_RS_S_subunit"/>
</dbReference>
<evidence type="ECO:0000259" key="4">
    <source>
        <dbReference type="Pfam" id="PF01420"/>
    </source>
</evidence>
<dbReference type="GO" id="GO:0009035">
    <property type="term" value="F:type I site-specific deoxyribonuclease activity"/>
    <property type="evidence" value="ECO:0007669"/>
    <property type="project" value="UniProtKB-EC"/>
</dbReference>
<dbReference type="Proteomes" id="UP000033123">
    <property type="component" value="Chromosome"/>
</dbReference>
<evidence type="ECO:0000313" key="6">
    <source>
        <dbReference type="Proteomes" id="UP000033123"/>
    </source>
</evidence>